<keyword evidence="3" id="KW-1185">Reference proteome</keyword>
<reference evidence="3" key="2">
    <citation type="submission" date="2010-04" db="EMBL/GenBank/DDBJ databases">
        <authorList>
            <person name="Buell R."/>
            <person name="Hamilton J."/>
            <person name="Hostetler J."/>
        </authorList>
    </citation>
    <scope>NUCLEOTIDE SEQUENCE [LARGE SCALE GENOMIC DNA]</scope>
    <source>
        <strain evidence="3">DAOM:BR144</strain>
    </source>
</reference>
<organism evidence="2 3">
    <name type="scientific">Globisporangium ultimum (strain ATCC 200006 / CBS 805.95 / DAOM BR144)</name>
    <name type="common">Pythium ultimum</name>
    <dbReference type="NCBI Taxonomy" id="431595"/>
    <lineage>
        <taxon>Eukaryota</taxon>
        <taxon>Sar</taxon>
        <taxon>Stramenopiles</taxon>
        <taxon>Oomycota</taxon>
        <taxon>Peronosporomycetes</taxon>
        <taxon>Pythiales</taxon>
        <taxon>Pythiaceae</taxon>
        <taxon>Globisporangium</taxon>
    </lineage>
</organism>
<sequence length="442" mass="50397">MEPADSYLNASTEEYSLFEENTLYRWTTEFKGGLTFNITVDPPNPPNVLVLVVKSFRYHASQYLFKNQTNLMVTPNFDRWAKRGIAFRDMWSNFRTSRSILFAQAPLGSAAHSGTSGGRKRVKLFGTPQFFQAKGYESMFAARCGTGYDEWDDFLPSHGFEEVLDVEDFKKLTEKDLGIGPQDWVLPEHGGKGRAMLYWGVYDDVALKMLGNIMTSKSDEQREPVEQNEPKKPFFINHYTTSSRTPFFDRPLWYGDDYPKPDSKPLYEHERYNGTAKRYLDMRYFTDLALGKFLGRVEQQGILNHTIVVIVGDHGQGQKYSQDVFEPREVSATRIAVAIIAERRLGTYAGMMCDDVVKRYDLLNTLADIVGVSSEGFVQDGVGWSLKRAIPFGERVVWNNNPTRKISVVRGHERLQDDATSNTISLHNTESDNELTRDCVQA</sequence>
<dbReference type="Gene3D" id="3.40.720.10">
    <property type="entry name" value="Alkaline Phosphatase, subunit A"/>
    <property type="match status" value="1"/>
</dbReference>
<dbReference type="InParanoid" id="K3X1R7"/>
<dbReference type="STRING" id="431595.K3X1R7"/>
<dbReference type="VEuPathDB" id="FungiDB:PYU1_G011141"/>
<dbReference type="InterPro" id="IPR052701">
    <property type="entry name" value="GAG_Ulvan_Degrading_Sulfatases"/>
</dbReference>
<dbReference type="AlphaFoldDB" id="K3X1R7"/>
<evidence type="ECO:0000259" key="1">
    <source>
        <dbReference type="Pfam" id="PF00884"/>
    </source>
</evidence>
<dbReference type="Pfam" id="PF00884">
    <property type="entry name" value="Sulfatase"/>
    <property type="match status" value="1"/>
</dbReference>
<reference evidence="2" key="3">
    <citation type="submission" date="2015-02" db="UniProtKB">
        <authorList>
            <consortium name="EnsemblProtists"/>
        </authorList>
    </citation>
    <scope>IDENTIFICATION</scope>
    <source>
        <strain evidence="2">DAOM BR144</strain>
    </source>
</reference>
<dbReference type="EMBL" id="GL376606">
    <property type="status" value="NOT_ANNOTATED_CDS"/>
    <property type="molecule type" value="Genomic_DNA"/>
</dbReference>
<dbReference type="SUPFAM" id="SSF53649">
    <property type="entry name" value="Alkaline phosphatase-like"/>
    <property type="match status" value="1"/>
</dbReference>
<dbReference type="InterPro" id="IPR017850">
    <property type="entry name" value="Alkaline_phosphatase_core_sf"/>
</dbReference>
<dbReference type="HOGENOM" id="CLU_009197_1_0_1"/>
<dbReference type="InterPro" id="IPR000917">
    <property type="entry name" value="Sulfatase_N"/>
</dbReference>
<evidence type="ECO:0000313" key="3">
    <source>
        <dbReference type="Proteomes" id="UP000019132"/>
    </source>
</evidence>
<dbReference type="PANTHER" id="PTHR43751:SF3">
    <property type="entry name" value="SULFATASE N-TERMINAL DOMAIN-CONTAINING PROTEIN"/>
    <property type="match status" value="1"/>
</dbReference>
<dbReference type="Proteomes" id="UP000019132">
    <property type="component" value="Unassembled WGS sequence"/>
</dbReference>
<dbReference type="PANTHER" id="PTHR43751">
    <property type="entry name" value="SULFATASE"/>
    <property type="match status" value="1"/>
</dbReference>
<proteinExistence type="predicted"/>
<name>K3X1R7_GLOUD</name>
<evidence type="ECO:0000313" key="2">
    <source>
        <dbReference type="EnsemblProtists" id="PYU1_T011166"/>
    </source>
</evidence>
<reference evidence="3" key="1">
    <citation type="journal article" date="2010" name="Genome Biol.">
        <title>Genome sequence of the necrotrophic plant pathogen Pythium ultimum reveals original pathogenicity mechanisms and effector repertoire.</title>
        <authorList>
            <person name="Levesque C.A."/>
            <person name="Brouwer H."/>
            <person name="Cano L."/>
            <person name="Hamilton J.P."/>
            <person name="Holt C."/>
            <person name="Huitema E."/>
            <person name="Raffaele S."/>
            <person name="Robideau G.P."/>
            <person name="Thines M."/>
            <person name="Win J."/>
            <person name="Zerillo M.M."/>
            <person name="Beakes G.W."/>
            <person name="Boore J.L."/>
            <person name="Busam D."/>
            <person name="Dumas B."/>
            <person name="Ferriera S."/>
            <person name="Fuerstenberg S.I."/>
            <person name="Gachon C.M."/>
            <person name="Gaulin E."/>
            <person name="Govers F."/>
            <person name="Grenville-Briggs L."/>
            <person name="Horner N."/>
            <person name="Hostetler J."/>
            <person name="Jiang R.H."/>
            <person name="Johnson J."/>
            <person name="Krajaejun T."/>
            <person name="Lin H."/>
            <person name="Meijer H.J."/>
            <person name="Moore B."/>
            <person name="Morris P."/>
            <person name="Phuntmart V."/>
            <person name="Puiu D."/>
            <person name="Shetty J."/>
            <person name="Stajich J.E."/>
            <person name="Tripathy S."/>
            <person name="Wawra S."/>
            <person name="van West P."/>
            <person name="Whitty B.R."/>
            <person name="Coutinho P.M."/>
            <person name="Henrissat B."/>
            <person name="Martin F."/>
            <person name="Thomas P.D."/>
            <person name="Tyler B.M."/>
            <person name="De Vries R.P."/>
            <person name="Kamoun S."/>
            <person name="Yandell M."/>
            <person name="Tisserat N."/>
            <person name="Buell C.R."/>
        </authorList>
    </citation>
    <scope>NUCLEOTIDE SEQUENCE</scope>
    <source>
        <strain evidence="3">DAOM:BR144</strain>
    </source>
</reference>
<protein>
    <recommendedName>
        <fullName evidence="1">Sulfatase N-terminal domain-containing protein</fullName>
    </recommendedName>
</protein>
<feature type="domain" description="Sulfatase N-terminal" evidence="1">
    <location>
        <begin position="46"/>
        <end position="318"/>
    </location>
</feature>
<accession>K3X1R7</accession>
<dbReference type="EnsemblProtists" id="PYU1_T011166">
    <property type="protein sequence ID" value="PYU1_T011166"/>
    <property type="gene ID" value="PYU1_G011141"/>
</dbReference>
<dbReference type="OMA" id="ERWENEC"/>